<evidence type="ECO:0000313" key="1">
    <source>
        <dbReference type="EMBL" id="AKJ38672.1"/>
    </source>
</evidence>
<protein>
    <submittedName>
        <fullName evidence="1">Uncharacterized protein</fullName>
    </submittedName>
</protein>
<proteinExistence type="predicted"/>
<reference evidence="2" key="1">
    <citation type="submission" date="2014-06" db="EMBL/GenBank/DDBJ databases">
        <title>The complete genome sequence of Methanosarcina barkeri CM1.</title>
        <authorList>
            <consortium name="Pastoral Greenhouse Gas Research Consortium"/>
            <person name="Lambie S.C."/>
            <person name="Leahy S.C."/>
            <person name="Kelly W.J."/>
            <person name="Li D."/>
            <person name="Reilly K."/>
            <person name="Attwood G.T."/>
            <person name="Altermann E."/>
        </authorList>
    </citation>
    <scope>NUCLEOTIDE SEQUENCE [LARGE SCALE GENOMIC DNA]</scope>
    <source>
        <strain evidence="2">CM1</strain>
    </source>
</reference>
<gene>
    <name evidence="1" type="ORF">MCM1_1638</name>
</gene>
<sequence>MTFVNGYTFRKVKTSHGPDMYVSRYGKLVKIVPFSPQVEFSEKYTSDLIHQIESVE</sequence>
<name>A0A0G3CHW8_METBA</name>
<evidence type="ECO:0000313" key="2">
    <source>
        <dbReference type="Proteomes" id="UP000035331"/>
    </source>
</evidence>
<dbReference type="Proteomes" id="UP000035331">
    <property type="component" value="Chromosome"/>
</dbReference>
<organism evidence="1 2">
    <name type="scientific">Methanosarcina barkeri CM1</name>
    <dbReference type="NCBI Taxonomy" id="796385"/>
    <lineage>
        <taxon>Archaea</taxon>
        <taxon>Methanobacteriati</taxon>
        <taxon>Methanobacteriota</taxon>
        <taxon>Stenosarchaea group</taxon>
        <taxon>Methanomicrobia</taxon>
        <taxon>Methanosarcinales</taxon>
        <taxon>Methanosarcinaceae</taxon>
        <taxon>Methanosarcina</taxon>
    </lineage>
</organism>
<dbReference type="EMBL" id="CP008746">
    <property type="protein sequence ID" value="AKJ38672.1"/>
    <property type="molecule type" value="Genomic_DNA"/>
</dbReference>
<dbReference type="AlphaFoldDB" id="A0A0G3CHW8"/>
<accession>A0A0G3CHW8</accession>
<reference evidence="1 2" key="2">
    <citation type="journal article" date="2015" name="Stand. Genomic Sci.">
        <title>The complete genome sequence of the rumen methanogen Methanosarcina barkeri CM1.</title>
        <authorList>
            <person name="Lambie S.C."/>
            <person name="Kelly W.J."/>
            <person name="Leahy S.C."/>
            <person name="Li D."/>
            <person name="Reilly K."/>
            <person name="McAllister T.A."/>
            <person name="Valle E.R."/>
            <person name="Attwood G.T."/>
            <person name="Altermann E."/>
        </authorList>
    </citation>
    <scope>NUCLEOTIDE SEQUENCE [LARGE SCALE GENOMIC DNA]</scope>
    <source>
        <strain evidence="1 2">CM1</strain>
    </source>
</reference>
<dbReference type="PATRIC" id="fig|796385.3.peg.2050"/>